<dbReference type="HOGENOM" id="CLU_067345_0_0_7"/>
<gene>
    <name evidence="3" type="ORF">SCE1572_18640</name>
</gene>
<dbReference type="Proteomes" id="UP000014803">
    <property type="component" value="Chromosome"/>
</dbReference>
<evidence type="ECO:0000259" key="2">
    <source>
        <dbReference type="Pfam" id="PF13145"/>
    </source>
</evidence>
<dbReference type="PATRIC" id="fig|1254432.3.peg.4217"/>
<evidence type="ECO:0000313" key="4">
    <source>
        <dbReference type="Proteomes" id="UP000014803"/>
    </source>
</evidence>
<dbReference type="SUPFAM" id="SSF109998">
    <property type="entry name" value="Triger factor/SurA peptide-binding domain-like"/>
    <property type="match status" value="1"/>
</dbReference>
<proteinExistence type="predicted"/>
<feature type="domain" description="PpiC" evidence="2">
    <location>
        <begin position="144"/>
        <end position="265"/>
    </location>
</feature>
<feature type="compositionally biased region" description="Polar residues" evidence="1">
    <location>
        <begin position="10"/>
        <end position="21"/>
    </location>
</feature>
<name>S4XUY5_SORCE</name>
<dbReference type="Pfam" id="PF13145">
    <property type="entry name" value="Rotamase_2"/>
    <property type="match status" value="1"/>
</dbReference>
<sequence>MTRTAAPATADSTALEGTSGHTAKEAKSFAARLRRVASEPFLHFTLLGALVFAGHRLATRALDVPTVEVSVSKQRELVKLFEQRQRRAPNDAEREALIRRYVEDEALFREGLRLSLVHTDPMLRAQIIARVRGMLQAELEQKPPTDTELQRYYEAHLSDYSIPETISYREYLIRGGPDAEGDSRRLLSLLERQETSDGPGLPVPTDHSRRSEAQLASLYGPEMAHELWSLPSGSWRELRSSSGIHIMRVAERTAASEPSFEAIREKVSADYRKDRTARAFQGELSRLTSQWRVQIAEEP</sequence>
<dbReference type="PANTHER" id="PTHR47245:SF2">
    <property type="entry name" value="PEPTIDYL-PROLYL CIS-TRANS ISOMERASE HP_0175-RELATED"/>
    <property type="match status" value="1"/>
</dbReference>
<dbReference type="PANTHER" id="PTHR47245">
    <property type="entry name" value="PEPTIDYLPROLYL ISOMERASE"/>
    <property type="match status" value="1"/>
</dbReference>
<dbReference type="GO" id="GO:0003755">
    <property type="term" value="F:peptidyl-prolyl cis-trans isomerase activity"/>
    <property type="evidence" value="ECO:0007669"/>
    <property type="project" value="InterPro"/>
</dbReference>
<feature type="region of interest" description="Disordered" evidence="1">
    <location>
        <begin position="1"/>
        <end position="21"/>
    </location>
</feature>
<dbReference type="STRING" id="1254432.SCE1572_18640"/>
<dbReference type="OrthoDB" id="5391048at2"/>
<dbReference type="AlphaFoldDB" id="S4XUY5"/>
<dbReference type="InterPro" id="IPR027304">
    <property type="entry name" value="Trigger_fact/SurA_dom_sf"/>
</dbReference>
<evidence type="ECO:0000256" key="1">
    <source>
        <dbReference type="SAM" id="MobiDB-lite"/>
    </source>
</evidence>
<dbReference type="EMBL" id="CP003969">
    <property type="protein sequence ID" value="AGP36329.1"/>
    <property type="molecule type" value="Genomic_DNA"/>
</dbReference>
<dbReference type="eggNOG" id="COG0760">
    <property type="taxonomic scope" value="Bacteria"/>
</dbReference>
<protein>
    <recommendedName>
        <fullName evidence="2">PpiC domain-containing protein</fullName>
    </recommendedName>
</protein>
<dbReference type="InterPro" id="IPR050245">
    <property type="entry name" value="PrsA_foldase"/>
</dbReference>
<organism evidence="3 4">
    <name type="scientific">Sorangium cellulosum So0157-2</name>
    <dbReference type="NCBI Taxonomy" id="1254432"/>
    <lineage>
        <taxon>Bacteria</taxon>
        <taxon>Pseudomonadati</taxon>
        <taxon>Myxococcota</taxon>
        <taxon>Polyangia</taxon>
        <taxon>Polyangiales</taxon>
        <taxon>Polyangiaceae</taxon>
        <taxon>Sorangium</taxon>
    </lineage>
</organism>
<dbReference type="RefSeq" id="WP_020735669.1">
    <property type="nucleotide sequence ID" value="NC_021658.1"/>
</dbReference>
<reference evidence="3 4" key="1">
    <citation type="journal article" date="2013" name="Sci. Rep.">
        <title>Extraordinary expansion of a Sorangium cellulosum genome from an alkaline milieu.</title>
        <authorList>
            <person name="Han K."/>
            <person name="Li Z.F."/>
            <person name="Peng R."/>
            <person name="Zhu L.P."/>
            <person name="Zhou T."/>
            <person name="Wang L.G."/>
            <person name="Li S.G."/>
            <person name="Zhang X.B."/>
            <person name="Hu W."/>
            <person name="Wu Z.H."/>
            <person name="Qin N."/>
            <person name="Li Y.Z."/>
        </authorList>
    </citation>
    <scope>NUCLEOTIDE SEQUENCE [LARGE SCALE GENOMIC DNA]</scope>
    <source>
        <strain evidence="3 4">So0157-2</strain>
    </source>
</reference>
<accession>S4XUY5</accession>
<dbReference type="InterPro" id="IPR000297">
    <property type="entry name" value="PPIase_PpiC"/>
</dbReference>
<evidence type="ECO:0000313" key="3">
    <source>
        <dbReference type="EMBL" id="AGP36329.1"/>
    </source>
</evidence>
<dbReference type="KEGG" id="scu:SCE1572_18640"/>